<feature type="non-terminal residue" evidence="1">
    <location>
        <position position="94"/>
    </location>
</feature>
<protein>
    <submittedName>
        <fullName evidence="1">Uncharacterized protein</fullName>
    </submittedName>
</protein>
<dbReference type="EMBL" id="KZ805602">
    <property type="protein sequence ID" value="PVH93267.1"/>
    <property type="molecule type" value="Genomic_DNA"/>
</dbReference>
<dbReference type="Proteomes" id="UP000244855">
    <property type="component" value="Unassembled WGS sequence"/>
</dbReference>
<dbReference type="STRING" id="97972.A0A2V1D5D6"/>
<accession>A0A2V1D5D6</accession>
<keyword evidence="2" id="KW-1185">Reference proteome</keyword>
<gene>
    <name evidence="1" type="ORF">DM02DRAFT_474912</name>
</gene>
<organism evidence="1 2">
    <name type="scientific">Periconia macrospinosa</name>
    <dbReference type="NCBI Taxonomy" id="97972"/>
    <lineage>
        <taxon>Eukaryota</taxon>
        <taxon>Fungi</taxon>
        <taxon>Dikarya</taxon>
        <taxon>Ascomycota</taxon>
        <taxon>Pezizomycotina</taxon>
        <taxon>Dothideomycetes</taxon>
        <taxon>Pleosporomycetidae</taxon>
        <taxon>Pleosporales</taxon>
        <taxon>Massarineae</taxon>
        <taxon>Periconiaceae</taxon>
        <taxon>Periconia</taxon>
    </lineage>
</organism>
<evidence type="ECO:0000313" key="1">
    <source>
        <dbReference type="EMBL" id="PVH93267.1"/>
    </source>
</evidence>
<reference evidence="1 2" key="1">
    <citation type="journal article" date="2018" name="Sci. Rep.">
        <title>Comparative genomics provides insights into the lifestyle and reveals functional heterogeneity of dark septate endophytic fungi.</title>
        <authorList>
            <person name="Knapp D.G."/>
            <person name="Nemeth J.B."/>
            <person name="Barry K."/>
            <person name="Hainaut M."/>
            <person name="Henrissat B."/>
            <person name="Johnson J."/>
            <person name="Kuo A."/>
            <person name="Lim J.H.P."/>
            <person name="Lipzen A."/>
            <person name="Nolan M."/>
            <person name="Ohm R.A."/>
            <person name="Tamas L."/>
            <person name="Grigoriev I.V."/>
            <person name="Spatafora J.W."/>
            <person name="Nagy L.G."/>
            <person name="Kovacs G.M."/>
        </authorList>
    </citation>
    <scope>NUCLEOTIDE SEQUENCE [LARGE SCALE GENOMIC DNA]</scope>
    <source>
        <strain evidence="1 2">DSE2036</strain>
    </source>
</reference>
<dbReference type="OrthoDB" id="5428738at2759"/>
<evidence type="ECO:0000313" key="2">
    <source>
        <dbReference type="Proteomes" id="UP000244855"/>
    </source>
</evidence>
<dbReference type="AlphaFoldDB" id="A0A2V1D5D6"/>
<sequence>MKTDNMLDLIDQTNKGIYKALLTIDDEIATNTQNMFGNTAAYYAAFPTGIAEAYKEFMKKTIEPQITTPPKYLTNLWERTIGPFLLNSTKFGDV</sequence>
<name>A0A2V1D5D6_9PLEO</name>
<proteinExistence type="predicted"/>